<comment type="function">
    <text evidence="14">Calcium-selective channel required to prevent calcium stores from overfilling.</text>
</comment>
<evidence type="ECO:0000256" key="4">
    <source>
        <dbReference type="ARBA" id="ARBA00022568"/>
    </source>
</evidence>
<evidence type="ECO:0000313" key="17">
    <source>
        <dbReference type="Proteomes" id="UP000887574"/>
    </source>
</evidence>
<keyword evidence="10" id="KW-0175">Coiled coil</keyword>
<dbReference type="InterPro" id="IPR008559">
    <property type="entry name" value="TMCO1"/>
</dbReference>
<evidence type="ECO:0000256" key="14">
    <source>
        <dbReference type="PIRNR" id="PIRNR023322"/>
    </source>
</evidence>
<dbReference type="PANTHER" id="PTHR20917">
    <property type="entry name" value="PNAS-RELATED"/>
    <property type="match status" value="1"/>
</dbReference>
<dbReference type="GO" id="GO:0005262">
    <property type="term" value="F:calcium channel activity"/>
    <property type="evidence" value="ECO:0007669"/>
    <property type="project" value="UniProtKB-UniRule"/>
</dbReference>
<feature type="compositionally biased region" description="Polar residues" evidence="15">
    <location>
        <begin position="56"/>
        <end position="65"/>
    </location>
</feature>
<dbReference type="SMART" id="SM01415">
    <property type="entry name" value="DUF106"/>
    <property type="match status" value="1"/>
</dbReference>
<keyword evidence="3 14" id="KW-0813">Transport</keyword>
<evidence type="ECO:0000256" key="10">
    <source>
        <dbReference type="ARBA" id="ARBA00023054"/>
    </source>
</evidence>
<feature type="region of interest" description="Disordered" evidence="15">
    <location>
        <begin position="49"/>
        <end position="75"/>
    </location>
</feature>
<dbReference type="InterPro" id="IPR002809">
    <property type="entry name" value="EMC3/TMCO1"/>
</dbReference>
<keyword evidence="7 14" id="KW-0256">Endoplasmic reticulum</keyword>
<keyword evidence="11 14" id="KW-0406">Ion transport</keyword>
<evidence type="ECO:0000256" key="8">
    <source>
        <dbReference type="ARBA" id="ARBA00022837"/>
    </source>
</evidence>
<protein>
    <recommendedName>
        <fullName evidence="14">Calcium load-activated calcium channel</fullName>
        <shortName evidence="14">CLAC channel</shortName>
    </recommendedName>
</protein>
<evidence type="ECO:0000256" key="15">
    <source>
        <dbReference type="SAM" id="MobiDB-lite"/>
    </source>
</evidence>
<organism evidence="17 18">
    <name type="scientific">Ditylenchus dipsaci</name>
    <dbReference type="NCBI Taxonomy" id="166011"/>
    <lineage>
        <taxon>Eukaryota</taxon>
        <taxon>Metazoa</taxon>
        <taxon>Ecdysozoa</taxon>
        <taxon>Nematoda</taxon>
        <taxon>Chromadorea</taxon>
        <taxon>Rhabditida</taxon>
        <taxon>Tylenchina</taxon>
        <taxon>Tylenchomorpha</taxon>
        <taxon>Sphaerularioidea</taxon>
        <taxon>Anguinidae</taxon>
        <taxon>Anguininae</taxon>
        <taxon>Ditylenchus</taxon>
    </lineage>
</organism>
<reference evidence="18" key="1">
    <citation type="submission" date="2022-11" db="UniProtKB">
        <authorList>
            <consortium name="WormBaseParasite"/>
        </authorList>
    </citation>
    <scope>IDENTIFICATION</scope>
</reference>
<evidence type="ECO:0000256" key="3">
    <source>
        <dbReference type="ARBA" id="ARBA00022448"/>
    </source>
</evidence>
<keyword evidence="5 14" id="KW-0107">Calcium channel</keyword>
<evidence type="ECO:0000256" key="13">
    <source>
        <dbReference type="ARBA" id="ARBA00023303"/>
    </source>
</evidence>
<accession>A0A915D0L1</accession>
<evidence type="ECO:0000256" key="7">
    <source>
        <dbReference type="ARBA" id="ARBA00022824"/>
    </source>
</evidence>
<comment type="subcellular location">
    <subcellularLocation>
        <location evidence="1">Endoplasmic reticulum membrane</location>
        <topology evidence="1">Multi-pass membrane protein</topology>
    </subcellularLocation>
</comment>
<evidence type="ECO:0000256" key="16">
    <source>
        <dbReference type="SAM" id="Phobius"/>
    </source>
</evidence>
<keyword evidence="13" id="KW-0407">Ion channel</keyword>
<evidence type="ECO:0000256" key="9">
    <source>
        <dbReference type="ARBA" id="ARBA00022989"/>
    </source>
</evidence>
<dbReference type="WBParaSite" id="jg14657">
    <property type="protein sequence ID" value="jg14657"/>
    <property type="gene ID" value="jg14657"/>
</dbReference>
<keyword evidence="9 16" id="KW-1133">Transmembrane helix</keyword>
<dbReference type="PIRSF" id="PIRSF023322">
    <property type="entry name" value="DUF841_euk"/>
    <property type="match status" value="1"/>
</dbReference>
<dbReference type="PANTHER" id="PTHR20917:SF0">
    <property type="entry name" value="CALCIUM LOAD-ACTIVATED CALCIUM CHANNEL"/>
    <property type="match status" value="1"/>
</dbReference>
<feature type="transmembrane region" description="Helical" evidence="16">
    <location>
        <begin position="6"/>
        <end position="27"/>
    </location>
</feature>
<dbReference type="Proteomes" id="UP000887574">
    <property type="component" value="Unplaced"/>
</dbReference>
<keyword evidence="6 16" id="KW-0812">Transmembrane</keyword>
<comment type="similarity">
    <text evidence="2 14">Belongs to the TMCO1 family.</text>
</comment>
<dbReference type="Pfam" id="PF01956">
    <property type="entry name" value="EMC3_TMCO1"/>
    <property type="match status" value="1"/>
</dbReference>
<feature type="transmembrane region" description="Helical" evidence="16">
    <location>
        <begin position="93"/>
        <end position="111"/>
    </location>
</feature>
<dbReference type="GO" id="GO:0032469">
    <property type="term" value="P:endoplasmic reticulum calcium ion homeostasis"/>
    <property type="evidence" value="ECO:0007669"/>
    <property type="project" value="UniProtKB-UniRule"/>
</dbReference>
<evidence type="ECO:0000256" key="1">
    <source>
        <dbReference type="ARBA" id="ARBA00004477"/>
    </source>
</evidence>
<evidence type="ECO:0000256" key="12">
    <source>
        <dbReference type="ARBA" id="ARBA00023136"/>
    </source>
</evidence>
<keyword evidence="4" id="KW-0109">Calcium transport</keyword>
<keyword evidence="17" id="KW-1185">Reference proteome</keyword>
<evidence type="ECO:0000256" key="6">
    <source>
        <dbReference type="ARBA" id="ARBA00022692"/>
    </source>
</evidence>
<proteinExistence type="inferred from homology"/>
<evidence type="ECO:0000256" key="11">
    <source>
        <dbReference type="ARBA" id="ARBA00023065"/>
    </source>
</evidence>
<keyword evidence="8 14" id="KW-0106">Calcium</keyword>
<dbReference type="AlphaFoldDB" id="A0A915D0L1"/>
<keyword evidence="12 14" id="KW-0472">Membrane</keyword>
<name>A0A915D0L1_9BILA</name>
<evidence type="ECO:0000256" key="5">
    <source>
        <dbReference type="ARBA" id="ARBA00022673"/>
    </source>
</evidence>
<evidence type="ECO:0000256" key="2">
    <source>
        <dbReference type="ARBA" id="ARBA00006537"/>
    </source>
</evidence>
<dbReference type="GO" id="GO:0005789">
    <property type="term" value="C:endoplasmic reticulum membrane"/>
    <property type="evidence" value="ECO:0007669"/>
    <property type="project" value="UniProtKB-SubCell"/>
</dbReference>
<sequence>MFADTLLIILIAMFTALLGEGLTYVLVYRSDEYKRLKFSMERKTKKLERKKETVESAGSSSTANKTQKRKIEKEEERLKATNRDLSMFRMKSMLAIGFVFTALLSTFSSIFEGRVVAKLPFLPISWIQGLSHRNLMVNDFTDCSFIFLYILCTMSIRQNLQKMLGFTPSRALTRQTQGMGGLFGAQSPTQTNQFSYFR</sequence>
<evidence type="ECO:0000313" key="18">
    <source>
        <dbReference type="WBParaSite" id="jg14657"/>
    </source>
</evidence>